<evidence type="ECO:0000256" key="6">
    <source>
        <dbReference type="ARBA" id="ARBA00022989"/>
    </source>
</evidence>
<dbReference type="AlphaFoldDB" id="A0A1N7K5E6"/>
<evidence type="ECO:0000256" key="8">
    <source>
        <dbReference type="ARBA" id="ARBA00023136"/>
    </source>
</evidence>
<dbReference type="GO" id="GO:0033281">
    <property type="term" value="C:TAT protein transport complex"/>
    <property type="evidence" value="ECO:0007669"/>
    <property type="project" value="UniProtKB-UniRule"/>
</dbReference>
<comment type="similarity">
    <text evidence="9">Belongs to the TatB family.</text>
</comment>
<dbReference type="OrthoDB" id="3267321at2"/>
<keyword evidence="4 9" id="KW-0812">Transmembrane</keyword>
<feature type="region of interest" description="Disordered" evidence="10">
    <location>
        <begin position="93"/>
        <end position="199"/>
    </location>
</feature>
<evidence type="ECO:0000313" key="12">
    <source>
        <dbReference type="EMBL" id="SIS56822.1"/>
    </source>
</evidence>
<dbReference type="InterPro" id="IPR018448">
    <property type="entry name" value="TatB"/>
</dbReference>
<evidence type="ECO:0000256" key="10">
    <source>
        <dbReference type="SAM" id="MobiDB-lite"/>
    </source>
</evidence>
<dbReference type="HAMAP" id="MF_00237">
    <property type="entry name" value="TatB"/>
    <property type="match status" value="1"/>
</dbReference>
<comment type="subunit">
    <text evidence="9">The Tat system comprises two distinct complexes: a TatABC complex, containing multiple copies of TatA, TatB and TatC subunits, and a separate TatA complex, containing only TatA subunits. Substrates initially bind to the TatABC complex, which probably triggers association of the separate TatA complex to form the active translocon.</text>
</comment>
<keyword evidence="6 9" id="KW-1133">Transmembrane helix</keyword>
<evidence type="ECO:0000313" key="13">
    <source>
        <dbReference type="Proteomes" id="UP000186292"/>
    </source>
</evidence>
<keyword evidence="13" id="KW-1185">Reference proteome</keyword>
<evidence type="ECO:0000256" key="2">
    <source>
        <dbReference type="ARBA" id="ARBA00022448"/>
    </source>
</evidence>
<evidence type="ECO:0000256" key="11">
    <source>
        <dbReference type="SAM" id="Phobius"/>
    </source>
</evidence>
<evidence type="ECO:0000256" key="5">
    <source>
        <dbReference type="ARBA" id="ARBA00022927"/>
    </source>
</evidence>
<evidence type="ECO:0000256" key="1">
    <source>
        <dbReference type="ARBA" id="ARBA00004167"/>
    </source>
</evidence>
<dbReference type="InterPro" id="IPR003369">
    <property type="entry name" value="TatA/B/E"/>
</dbReference>
<organism evidence="12 13">
    <name type="scientific">Corynebacterium appendicis CIP 107643</name>
    <dbReference type="NCBI Taxonomy" id="1161099"/>
    <lineage>
        <taxon>Bacteria</taxon>
        <taxon>Bacillati</taxon>
        <taxon>Actinomycetota</taxon>
        <taxon>Actinomycetes</taxon>
        <taxon>Mycobacteriales</taxon>
        <taxon>Corynebacteriaceae</taxon>
        <taxon>Corynebacterium</taxon>
    </lineage>
</organism>
<dbReference type="RefSeq" id="WP_076599871.1">
    <property type="nucleotide sequence ID" value="NZ_CP046976.1"/>
</dbReference>
<feature type="transmembrane region" description="Helical" evidence="11">
    <location>
        <begin position="6"/>
        <end position="22"/>
    </location>
</feature>
<dbReference type="Gene3D" id="1.20.5.3310">
    <property type="match status" value="1"/>
</dbReference>
<dbReference type="PRINTS" id="PR01506">
    <property type="entry name" value="TATBPROTEIN"/>
</dbReference>
<keyword evidence="2 9" id="KW-0813">Transport</keyword>
<protein>
    <recommendedName>
        <fullName evidence="9">Sec-independent protein translocase protein TatB</fullName>
    </recommendedName>
</protein>
<dbReference type="GO" id="GO:0043953">
    <property type="term" value="P:protein transport by the Tat complex"/>
    <property type="evidence" value="ECO:0007669"/>
    <property type="project" value="UniProtKB-UniRule"/>
</dbReference>
<keyword evidence="5 9" id="KW-0653">Protein transport</keyword>
<evidence type="ECO:0000256" key="9">
    <source>
        <dbReference type="HAMAP-Rule" id="MF_00237"/>
    </source>
</evidence>
<reference evidence="13" key="1">
    <citation type="submission" date="2017-01" db="EMBL/GenBank/DDBJ databases">
        <authorList>
            <person name="Varghese N."/>
            <person name="Submissions S."/>
        </authorList>
    </citation>
    <scope>NUCLEOTIDE SEQUENCE [LARGE SCALE GENOMIC DNA]</scope>
    <source>
        <strain evidence="13">DSM 44531</strain>
    </source>
</reference>
<evidence type="ECO:0000256" key="4">
    <source>
        <dbReference type="ARBA" id="ARBA00022692"/>
    </source>
</evidence>
<keyword evidence="8 9" id="KW-0472">Membrane</keyword>
<sequence>MFDTIGWGEIFVVILAGLIIIGPERLPGVIMDVRAAIFAARRAINNAKEELYGEEFDEFRKPMSTVTEYAAMGPKRAIAKVLFDEDGNYLDQFDPRRMMDGDPAVGRNSSGPGARAAADSSSSSSAGDASGTSAASTQQQGPQPAAQQPSQHSPQPSPQSSPARSSKPRRRQPGMGMSTGQQNPPSQSGGAGFSWADVT</sequence>
<proteinExistence type="inferred from homology"/>
<gene>
    <name evidence="9" type="primary">tatB</name>
    <name evidence="12" type="ORF">SAMN05444817_11443</name>
</gene>
<feature type="compositionally biased region" description="Low complexity" evidence="10">
    <location>
        <begin position="109"/>
        <end position="165"/>
    </location>
</feature>
<name>A0A1N7K5E6_9CORY</name>
<comment type="function">
    <text evidence="9">Part of the twin-arginine translocation (Tat) system that transports large folded proteins containing a characteristic twin-arginine motif in their signal peptide across membranes. Together with TatC, TatB is part of a receptor directly interacting with Tat signal peptides. TatB may form an oligomeric binding site that transiently accommodates folded Tat precursor proteins before their translocation.</text>
</comment>
<keyword evidence="7 9" id="KW-0811">Translocation</keyword>
<dbReference type="GO" id="GO:0008320">
    <property type="term" value="F:protein transmembrane transporter activity"/>
    <property type="evidence" value="ECO:0007669"/>
    <property type="project" value="UniProtKB-UniRule"/>
</dbReference>
<keyword evidence="3 9" id="KW-1003">Cell membrane</keyword>
<dbReference type="Proteomes" id="UP000186292">
    <property type="component" value="Unassembled WGS sequence"/>
</dbReference>
<evidence type="ECO:0000256" key="3">
    <source>
        <dbReference type="ARBA" id="ARBA00022475"/>
    </source>
</evidence>
<dbReference type="Pfam" id="PF02416">
    <property type="entry name" value="TatA_B_E"/>
    <property type="match status" value="1"/>
</dbReference>
<feature type="compositionally biased region" description="Polar residues" evidence="10">
    <location>
        <begin position="178"/>
        <end position="188"/>
    </location>
</feature>
<accession>A0A1N7K5E6</accession>
<dbReference type="STRING" id="1161099.SAMN05444817_11443"/>
<evidence type="ECO:0000256" key="7">
    <source>
        <dbReference type="ARBA" id="ARBA00023010"/>
    </source>
</evidence>
<comment type="subcellular location">
    <subcellularLocation>
        <location evidence="9">Cell membrane</location>
        <topology evidence="9">Single-pass membrane protein</topology>
    </subcellularLocation>
    <subcellularLocation>
        <location evidence="1">Membrane</location>
        <topology evidence="1">Single-pass membrane protein</topology>
    </subcellularLocation>
</comment>
<dbReference type="EMBL" id="FTOF01000014">
    <property type="protein sequence ID" value="SIS56822.1"/>
    <property type="molecule type" value="Genomic_DNA"/>
</dbReference>